<keyword evidence="1" id="KW-0472">Membrane</keyword>
<dbReference type="Proteomes" id="UP000292187">
    <property type="component" value="Unassembled WGS sequence"/>
</dbReference>
<sequence length="96" mass="10630">MDFLTVFLKLFCCAVVLRWSSSDENDKSCSTLIVYFSAWLYAGWVGITFEPLRGLGVLIFPVIALWLADKKINLLLGASVLLVGYAIVFIQSYTGG</sequence>
<reference evidence="3" key="2">
    <citation type="submission" date="2023-02" db="EMBL/GenBank/DDBJ databases">
        <title>Escherichia albertii as a potential enteropathogen in the light of epidemiological and genomic studies.</title>
        <authorList>
            <person name="Leszczynska K."/>
            <person name="Swiecicka I."/>
            <person name="Daniluk T."/>
            <person name="Lebensztejn D."/>
            <person name="Chmielewska S."/>
            <person name="Leszczynska D."/>
            <person name="Gawor J."/>
            <person name="Kliber M."/>
        </authorList>
    </citation>
    <scope>NUCLEOTIDE SEQUENCE</scope>
    <source>
        <strain evidence="3">BIA_7</strain>
    </source>
</reference>
<dbReference type="AlphaFoldDB" id="A0A3T5VAE5"/>
<dbReference type="RefSeq" id="WP_000346991.1">
    <property type="nucleotide sequence ID" value="NZ_AP014857.1"/>
</dbReference>
<keyword evidence="1" id="KW-0812">Transmembrane</keyword>
<accession>A0A3T5VAE5</accession>
<evidence type="ECO:0000313" key="3">
    <source>
        <dbReference type="EMBL" id="WDB30679.1"/>
    </source>
</evidence>
<protein>
    <submittedName>
        <fullName evidence="2">Uncharacterized protein</fullName>
    </submittedName>
</protein>
<feature type="transmembrane region" description="Helical" evidence="1">
    <location>
        <begin position="74"/>
        <end position="93"/>
    </location>
</feature>
<organism evidence="2 4">
    <name type="scientific">Escherichia albertii</name>
    <dbReference type="NCBI Taxonomy" id="208962"/>
    <lineage>
        <taxon>Bacteria</taxon>
        <taxon>Pseudomonadati</taxon>
        <taxon>Pseudomonadota</taxon>
        <taxon>Gammaproteobacteria</taxon>
        <taxon>Enterobacterales</taxon>
        <taxon>Enterobacteriaceae</taxon>
        <taxon>Escherichia</taxon>
    </lineage>
</organism>
<dbReference type="Proteomes" id="UP001219219">
    <property type="component" value="Chromosome"/>
</dbReference>
<evidence type="ECO:0000256" key="1">
    <source>
        <dbReference type="SAM" id="Phobius"/>
    </source>
</evidence>
<dbReference type="EMBL" id="CP117562">
    <property type="protein sequence ID" value="WDB30679.1"/>
    <property type="molecule type" value="Genomic_DNA"/>
</dbReference>
<dbReference type="GeneID" id="89518285"/>
<dbReference type="EMBL" id="SIZV01000005">
    <property type="protein sequence ID" value="TBR55220.1"/>
    <property type="molecule type" value="Genomic_DNA"/>
</dbReference>
<name>A0A3T5VAE5_ESCAL</name>
<feature type="transmembrane region" description="Helical" evidence="1">
    <location>
        <begin position="38"/>
        <end position="67"/>
    </location>
</feature>
<gene>
    <name evidence="2" type="ORF">EYS06_05750</name>
    <name evidence="3" type="ORF">PS049_07175</name>
</gene>
<evidence type="ECO:0000313" key="2">
    <source>
        <dbReference type="EMBL" id="TBR55220.1"/>
    </source>
</evidence>
<keyword evidence="1" id="KW-1133">Transmembrane helix</keyword>
<proteinExistence type="predicted"/>
<evidence type="ECO:0000313" key="4">
    <source>
        <dbReference type="Proteomes" id="UP000292187"/>
    </source>
</evidence>
<reference evidence="2 4" key="1">
    <citation type="submission" date="2019-02" db="EMBL/GenBank/DDBJ databases">
        <title>Draft genome sequence of Escherichia albertii strain Mex-12/320a, isolated from an infant with diarrhea, harboring virulence genes associated with diarrheagenic strains of enteropathogenic E. coli.</title>
        <authorList>
            <person name="Maldonado-Puga S."/>
            <person name="Meza-Segura M."/>
            <person name="Zaidi M.B."/>
            <person name="Estrada-Garcia T."/>
        </authorList>
    </citation>
    <scope>NUCLEOTIDE SEQUENCE [LARGE SCALE GENOMIC DNA]</scope>
    <source>
        <strain evidence="2 4">Mex-12/320a</strain>
    </source>
</reference>